<keyword evidence="2" id="KW-1185">Reference proteome</keyword>
<dbReference type="CDD" id="cd10527">
    <property type="entry name" value="SET_LSMT"/>
    <property type="match status" value="1"/>
</dbReference>
<accession>A0ABN9UVZ6</accession>
<sequence length="255" mass="28355">MSQSYRDIVPVLSLGPRASGRPPGRVFLASFEHGGEHLRGLGVSSDVSKGEPVFCIPKACWINEDVVPRSSNFSMLCGANVRVALWLAVEAKKGPASFYYPYLAMLPTEEAYKHFHPAYLEGFQLDEQLDFWEGAWLRSLSDCHRGRESPTWEEAKLAYVQLLTRQSGYVGLSPLADLANAGPGHEVNVAQRLDAQGDFCLEAVRDLPAGAELLTDYWASSQSPALMFFTYGFALDREHHNETRRPDSWKGSNNT</sequence>
<organism evidence="1 2">
    <name type="scientific">Prorocentrum cordatum</name>
    <dbReference type="NCBI Taxonomy" id="2364126"/>
    <lineage>
        <taxon>Eukaryota</taxon>
        <taxon>Sar</taxon>
        <taxon>Alveolata</taxon>
        <taxon>Dinophyceae</taxon>
        <taxon>Prorocentrales</taxon>
        <taxon>Prorocentraceae</taxon>
        <taxon>Prorocentrum</taxon>
    </lineage>
</organism>
<name>A0ABN9UVZ6_9DINO</name>
<dbReference type="Gene3D" id="3.90.1410.10">
    <property type="entry name" value="set domain protein methyltransferase, domain 1"/>
    <property type="match status" value="1"/>
</dbReference>
<dbReference type="SUPFAM" id="SSF82199">
    <property type="entry name" value="SET domain"/>
    <property type="match status" value="1"/>
</dbReference>
<dbReference type="InterPro" id="IPR046341">
    <property type="entry name" value="SET_dom_sf"/>
</dbReference>
<reference evidence="1" key="1">
    <citation type="submission" date="2023-10" db="EMBL/GenBank/DDBJ databases">
        <authorList>
            <person name="Chen Y."/>
            <person name="Shah S."/>
            <person name="Dougan E. K."/>
            <person name="Thang M."/>
            <person name="Chan C."/>
        </authorList>
    </citation>
    <scope>NUCLEOTIDE SEQUENCE [LARGE SCALE GENOMIC DNA]</scope>
</reference>
<dbReference type="EMBL" id="CAUYUJ010016353">
    <property type="protein sequence ID" value="CAK0864311.1"/>
    <property type="molecule type" value="Genomic_DNA"/>
</dbReference>
<proteinExistence type="predicted"/>
<comment type="caution">
    <text evidence="1">The sequence shown here is derived from an EMBL/GenBank/DDBJ whole genome shotgun (WGS) entry which is preliminary data.</text>
</comment>
<evidence type="ECO:0008006" key="3">
    <source>
        <dbReference type="Google" id="ProtNLM"/>
    </source>
</evidence>
<dbReference type="PANTHER" id="PTHR13271">
    <property type="entry name" value="UNCHARACTERIZED PUTATIVE METHYLTRANSFERASE"/>
    <property type="match status" value="1"/>
</dbReference>
<gene>
    <name evidence="1" type="ORF">PCOR1329_LOCUS52234</name>
</gene>
<dbReference type="Proteomes" id="UP001189429">
    <property type="component" value="Unassembled WGS sequence"/>
</dbReference>
<evidence type="ECO:0000313" key="1">
    <source>
        <dbReference type="EMBL" id="CAK0864311.1"/>
    </source>
</evidence>
<dbReference type="InterPro" id="IPR050600">
    <property type="entry name" value="SETD3_SETD6_MTase"/>
</dbReference>
<protein>
    <recommendedName>
        <fullName evidence="3">SET domain-containing protein</fullName>
    </recommendedName>
</protein>
<evidence type="ECO:0000313" key="2">
    <source>
        <dbReference type="Proteomes" id="UP001189429"/>
    </source>
</evidence>